<dbReference type="InterPro" id="IPR039790">
    <property type="entry name" value="CHRD1"/>
</dbReference>
<evidence type="ECO:0000256" key="1">
    <source>
        <dbReference type="ARBA" id="ARBA00022723"/>
    </source>
</evidence>
<dbReference type="Gene3D" id="4.10.1130.20">
    <property type="match status" value="2"/>
</dbReference>
<evidence type="ECO:0000313" key="5">
    <source>
        <dbReference type="EMBL" id="KAF8822168.1"/>
    </source>
</evidence>
<dbReference type="PROSITE" id="PS51401">
    <property type="entry name" value="CHORD"/>
    <property type="match status" value="2"/>
</dbReference>
<proteinExistence type="predicted"/>
<accession>A0ABQ7JDZ0</accession>
<feature type="domain" description="CHORD" evidence="4">
    <location>
        <begin position="160"/>
        <end position="219"/>
    </location>
</feature>
<dbReference type="EMBL" id="JADAQX010000076">
    <property type="protein sequence ID" value="KAF8822168.1"/>
    <property type="molecule type" value="Genomic_DNA"/>
</dbReference>
<keyword evidence="2" id="KW-0677">Repeat</keyword>
<dbReference type="Pfam" id="PF04968">
    <property type="entry name" value="CHORD"/>
    <property type="match status" value="2"/>
</dbReference>
<evidence type="ECO:0000259" key="4">
    <source>
        <dbReference type="PROSITE" id="PS51401"/>
    </source>
</evidence>
<protein>
    <submittedName>
        <fullName evidence="5">CHORD protein</fullName>
    </submittedName>
</protein>
<dbReference type="PANTHER" id="PTHR46983:SF3">
    <property type="entry name" value="CHPADIPLOID STATE MAINTENANCE PROTEIN CHPA"/>
    <property type="match status" value="1"/>
</dbReference>
<feature type="domain" description="CHORD" evidence="4">
    <location>
        <begin position="13"/>
        <end position="66"/>
    </location>
</feature>
<dbReference type="PANTHER" id="PTHR46983">
    <property type="entry name" value="CYSTEINE AND HISTIDINE-RICH DOMAIN-CONTAINING PROTEIN 1"/>
    <property type="match status" value="1"/>
</dbReference>
<dbReference type="InterPro" id="IPR007051">
    <property type="entry name" value="CHORD_dom"/>
</dbReference>
<keyword evidence="3" id="KW-0862">Zinc</keyword>
<keyword evidence="6" id="KW-1185">Reference proteome</keyword>
<sequence>MPAMETDSKLLQCYNPNCNKQFREEENGPVACCFHSKPPVFRNGGKVWECCNRQSWDWTEFVAIKEFYFERPLFCSNDTALSSLMFEVMNVSLLGCTRGYHSKEKPFPVQPSYSAPSPMRIISDETHANLETSSPKIEEKPLLFLTQTTPLITEDGRHSCMNIGCHALYYPEENSSTACVYHTGKPIFRDTKKLWSCCQASSYEWDQFLQIVPCTTGFHKPKREPLTVQK</sequence>
<organism evidence="5 6">
    <name type="scientific">Cardiosporidium cionae</name>
    <dbReference type="NCBI Taxonomy" id="476202"/>
    <lineage>
        <taxon>Eukaryota</taxon>
        <taxon>Sar</taxon>
        <taxon>Alveolata</taxon>
        <taxon>Apicomplexa</taxon>
        <taxon>Aconoidasida</taxon>
        <taxon>Nephromycida</taxon>
        <taxon>Cardiosporidium</taxon>
    </lineage>
</organism>
<evidence type="ECO:0000313" key="6">
    <source>
        <dbReference type="Proteomes" id="UP000823046"/>
    </source>
</evidence>
<evidence type="ECO:0000256" key="3">
    <source>
        <dbReference type="ARBA" id="ARBA00022833"/>
    </source>
</evidence>
<evidence type="ECO:0000256" key="2">
    <source>
        <dbReference type="ARBA" id="ARBA00022737"/>
    </source>
</evidence>
<reference evidence="5 6" key="1">
    <citation type="journal article" date="2020" name="bioRxiv">
        <title>Metabolic contributions of an alphaproteobacterial endosymbiont in the apicomplexan Cardiosporidium cionae.</title>
        <authorList>
            <person name="Hunter E.S."/>
            <person name="Paight C.J."/>
            <person name="Lane C.E."/>
        </authorList>
    </citation>
    <scope>NUCLEOTIDE SEQUENCE [LARGE SCALE GENOMIC DNA]</scope>
    <source>
        <strain evidence="5">ESH_2018</strain>
    </source>
</reference>
<name>A0ABQ7JDZ0_9APIC</name>
<dbReference type="Proteomes" id="UP000823046">
    <property type="component" value="Unassembled WGS sequence"/>
</dbReference>
<keyword evidence="1" id="KW-0479">Metal-binding</keyword>
<gene>
    <name evidence="5" type="ORF">IE077_000879</name>
</gene>
<comment type="caution">
    <text evidence="5">The sequence shown here is derived from an EMBL/GenBank/DDBJ whole genome shotgun (WGS) entry which is preliminary data.</text>
</comment>